<evidence type="ECO:0000313" key="4">
    <source>
        <dbReference type="EMBL" id="KAK8891969.1"/>
    </source>
</evidence>
<dbReference type="Pfam" id="PF00621">
    <property type="entry name" value="RhoGEF"/>
    <property type="match status" value="1"/>
</dbReference>
<organism evidence="4 5">
    <name type="scientific">Tritrichomonas musculus</name>
    <dbReference type="NCBI Taxonomy" id="1915356"/>
    <lineage>
        <taxon>Eukaryota</taxon>
        <taxon>Metamonada</taxon>
        <taxon>Parabasalia</taxon>
        <taxon>Tritrichomonadida</taxon>
        <taxon>Tritrichomonadidae</taxon>
        <taxon>Tritrichomonas</taxon>
    </lineage>
</organism>
<feature type="region of interest" description="Disordered" evidence="1">
    <location>
        <begin position="848"/>
        <end position="898"/>
    </location>
</feature>
<sequence length="1293" mass="148824">MSKNSFVCFVTKEQPTINEPSDSLIDLKTSEILSKMQNESKYLYIHTPLYVKPLQMDSYPLKDFNDLVVSKKFIKFEKPDYYLSFEPTINFIDILVTPKVKQSFEIPPYYVRFELEALSKMTAGEVRDTIQQQFGFEVNSSKIYFMNLDENEYKIKSNEENLNRTESVDSIDILVEKEQIPDDGSAQSIIDTAQSKNLYVFFDLTEGTISKIKKRINIIAEIISTEKTYINDLRVINENWQPGLQKFISSDDSQLVFKDIAVIKTCHQSFLSDLEAEGSKYGSKVASTFIDFSNFFKVSQQYISNYNEISEILKKYEKNKKMKEKMAEIANSLDGRDLYSYLITPVQRMPRYLLFLRDLLKVTVQSHPDAELLPTALQSIDEVTKRIDKSTETSKNQQKLMKLQKMITNFTFLDKQRNLILNTKVSIINGNTIKKGEILIFDDLIVVIKTGKTCKAIFDSPIQRFHFQSQRPDNLSITIDSTSKKYLNPGSYTLRKSKQKGNELLFQIKFSNNEEMQKFFEEIEKLQEMEMFKFEKMSNRYIFKWNSTTLQRHLPYLSSPFISGFEGSLLIISSNEDNPNSSSPSTPEIYRIALSNGTIFKVDVKFPALKLPMSMATYKKCLYFINDDKLYKYDPKKNKLTTIQASFTPRVGHSSVFCGDNLMIFGGRSTLTNQPLNDLIVYNTKRDMLMVVNPNESAPQPRWRHCSFSHKDKLYIFGGETADGSIKNDLYSYELESATWTKIQTTGDKFIPRKDGKAVISDHYIILIGGENAKNKKDEATETEDDTNKPQIFNLKKKTVQTVENFGNVPNSLTCFDAVFSPNNGFSLCIITPNNLYNISTPAILQKSSSSKHFDESEETKRRASQENLPFFPFTSSSSKKNHKRSKSPHGFSKKGMKSDINSLSFEQFKLDKDTELDIHEKPLNDQELLLQDSEGSRFSTNVSDEDNENEIDDLAKFKHSHRKRGKTHMPNIPRPKTSPQSSMERFIEVTTQYDEESSSEIRNKASLSICNAFPESLQKELTSEKEEENDTKEIKKQMNLSFCYENQEEETDQKENKINSPKKIEKVMNLSLINENKDNDTQTENVTSDKENKTIQVENILIPNKIEKVTNFSVLNENKNIDIVKERSIDLYEKSPDIVEKEMTISFSYENKDYSNQEIEEEEEDKGSYENKTIQVESSSSPKKIEKVMNISLFYENQNQNDDTTDSNTTNTSDKNDNDNNVIEPEKQNIGEFAYSKRNIEDLSLNENLVFEVEEEDVQESTKLPVVAIAATAAISVLLTAGAFFVFKRMRK</sequence>
<evidence type="ECO:0000259" key="3">
    <source>
        <dbReference type="PROSITE" id="PS50010"/>
    </source>
</evidence>
<protein>
    <recommendedName>
        <fullName evidence="3">DH domain-containing protein</fullName>
    </recommendedName>
</protein>
<keyword evidence="5" id="KW-1185">Reference proteome</keyword>
<feature type="compositionally biased region" description="Polar residues" evidence="1">
    <location>
        <begin position="1171"/>
        <end position="1182"/>
    </location>
</feature>
<gene>
    <name evidence="4" type="ORF">M9Y10_029191</name>
</gene>
<dbReference type="InterPro" id="IPR035899">
    <property type="entry name" value="DBL_dom_sf"/>
</dbReference>
<dbReference type="PANTHER" id="PTHR12673">
    <property type="entry name" value="FACIOGENITAL DYSPLASIA PROTEIN"/>
    <property type="match status" value="1"/>
</dbReference>
<dbReference type="PANTHER" id="PTHR12673:SF159">
    <property type="entry name" value="LD03170P"/>
    <property type="match status" value="1"/>
</dbReference>
<dbReference type="Pfam" id="PF24681">
    <property type="entry name" value="Kelch_KLHDC2_KLHL20_DRC7"/>
    <property type="match status" value="1"/>
</dbReference>
<feature type="region of interest" description="Disordered" evidence="1">
    <location>
        <begin position="960"/>
        <end position="983"/>
    </location>
</feature>
<feature type="region of interest" description="Disordered" evidence="1">
    <location>
        <begin position="1155"/>
        <end position="1182"/>
    </location>
</feature>
<feature type="compositionally biased region" description="Basic residues" evidence="1">
    <location>
        <begin position="880"/>
        <end position="896"/>
    </location>
</feature>
<feature type="compositionally biased region" description="Basic and acidic residues" evidence="1">
    <location>
        <begin position="852"/>
        <end position="865"/>
    </location>
</feature>
<feature type="region of interest" description="Disordered" evidence="1">
    <location>
        <begin position="926"/>
        <end position="947"/>
    </location>
</feature>
<keyword evidence="2" id="KW-0472">Membrane</keyword>
<proteinExistence type="predicted"/>
<evidence type="ECO:0000313" key="5">
    <source>
        <dbReference type="Proteomes" id="UP001470230"/>
    </source>
</evidence>
<dbReference type="InterPro" id="IPR015915">
    <property type="entry name" value="Kelch-typ_b-propeller"/>
</dbReference>
<dbReference type="InterPro" id="IPR051092">
    <property type="entry name" value="FYVE_RhoGEF_PH"/>
</dbReference>
<keyword evidence="2" id="KW-0812">Transmembrane</keyword>
<feature type="transmembrane region" description="Helical" evidence="2">
    <location>
        <begin position="1265"/>
        <end position="1288"/>
    </location>
</feature>
<dbReference type="EMBL" id="JAPFFF010000004">
    <property type="protein sequence ID" value="KAK8891969.1"/>
    <property type="molecule type" value="Genomic_DNA"/>
</dbReference>
<dbReference type="InterPro" id="IPR001331">
    <property type="entry name" value="GDS_CDC24_CS"/>
</dbReference>
<comment type="caution">
    <text evidence="4">The sequence shown here is derived from an EMBL/GenBank/DDBJ whole genome shotgun (WGS) entry which is preliminary data.</text>
</comment>
<dbReference type="Gene3D" id="1.20.900.10">
    <property type="entry name" value="Dbl homology (DH) domain"/>
    <property type="match status" value="1"/>
</dbReference>
<feature type="domain" description="DH" evidence="3">
    <location>
        <begin position="214"/>
        <end position="390"/>
    </location>
</feature>
<dbReference type="PROSITE" id="PS50010">
    <property type="entry name" value="DH_2"/>
    <property type="match status" value="1"/>
</dbReference>
<dbReference type="CDD" id="cd00160">
    <property type="entry name" value="RhoGEF"/>
    <property type="match status" value="1"/>
</dbReference>
<dbReference type="Gene3D" id="2.120.10.80">
    <property type="entry name" value="Kelch-type beta propeller"/>
    <property type="match status" value="1"/>
</dbReference>
<dbReference type="Proteomes" id="UP001470230">
    <property type="component" value="Unassembled WGS sequence"/>
</dbReference>
<accession>A0ABR2KLF6</accession>
<feature type="compositionally biased region" description="Low complexity" evidence="1">
    <location>
        <begin position="1198"/>
        <end position="1214"/>
    </location>
</feature>
<evidence type="ECO:0000256" key="1">
    <source>
        <dbReference type="SAM" id="MobiDB-lite"/>
    </source>
</evidence>
<feature type="region of interest" description="Disordered" evidence="1">
    <location>
        <begin position="1197"/>
        <end position="1229"/>
    </location>
</feature>
<evidence type="ECO:0000256" key="2">
    <source>
        <dbReference type="SAM" id="Phobius"/>
    </source>
</evidence>
<feature type="compositionally biased region" description="Basic and acidic residues" evidence="1">
    <location>
        <begin position="1215"/>
        <end position="1229"/>
    </location>
</feature>
<name>A0ABR2KLF6_9EUKA</name>
<dbReference type="SUPFAM" id="SSF117281">
    <property type="entry name" value="Kelch motif"/>
    <property type="match status" value="1"/>
</dbReference>
<dbReference type="PROSITE" id="PS00741">
    <property type="entry name" value="DH_1"/>
    <property type="match status" value="1"/>
</dbReference>
<dbReference type="SUPFAM" id="SSF48065">
    <property type="entry name" value="DBL homology domain (DH-domain)"/>
    <property type="match status" value="1"/>
</dbReference>
<keyword evidence="2" id="KW-1133">Transmembrane helix</keyword>
<reference evidence="4 5" key="1">
    <citation type="submission" date="2024-04" db="EMBL/GenBank/DDBJ databases">
        <title>Tritrichomonas musculus Genome.</title>
        <authorList>
            <person name="Alves-Ferreira E."/>
            <person name="Grigg M."/>
            <person name="Lorenzi H."/>
            <person name="Galac M."/>
        </authorList>
    </citation>
    <scope>NUCLEOTIDE SEQUENCE [LARGE SCALE GENOMIC DNA]</scope>
    <source>
        <strain evidence="4 5">EAF2021</strain>
    </source>
</reference>
<dbReference type="InterPro" id="IPR000219">
    <property type="entry name" value="DH_dom"/>
</dbReference>
<dbReference type="SMART" id="SM00325">
    <property type="entry name" value="RhoGEF"/>
    <property type="match status" value="1"/>
</dbReference>